<dbReference type="RefSeq" id="WP_046522806.1">
    <property type="nucleotide sequence ID" value="NZ_LAYY01000005.1"/>
</dbReference>
<feature type="transmembrane region" description="Helical" evidence="1">
    <location>
        <begin position="35"/>
        <end position="54"/>
    </location>
</feature>
<gene>
    <name evidence="2" type="ORF">WQ57_05850</name>
</gene>
<dbReference type="PATRIC" id="fig|1408103.3.peg.1315"/>
<keyword evidence="1" id="KW-0472">Membrane</keyword>
<evidence type="ECO:0000313" key="2">
    <source>
        <dbReference type="EMBL" id="KKK38872.1"/>
    </source>
</evidence>
<sequence length="220" mass="25345">MMYQTRLIRGLRHPDYFTYELKQTEDVGRVWRQTLLLILLSGFVFGLSAFFGLGSEYISARLTDLRPAELEMHKALFIIGQILRGLFYGAAIIYLSALWFWSMTDTDLNRFVVVQMMVLLILLLEQLLFIPISFLLGVPAESSPFSLGPIAQVLTGNTFLINFLASITIFKLWAIYIQYIYVRSLTEKPRAHVLGLVIGLNLMYWLFNALFSIIQFEKII</sequence>
<feature type="transmembrane region" description="Helical" evidence="1">
    <location>
        <begin position="159"/>
        <end position="181"/>
    </location>
</feature>
<dbReference type="Proteomes" id="UP000034166">
    <property type="component" value="Unassembled WGS sequence"/>
</dbReference>
<keyword evidence="1" id="KW-0812">Transmembrane</keyword>
<organism evidence="2 3">
    <name type="scientific">Mesobacillus campisalis</name>
    <dbReference type="NCBI Taxonomy" id="1408103"/>
    <lineage>
        <taxon>Bacteria</taxon>
        <taxon>Bacillati</taxon>
        <taxon>Bacillota</taxon>
        <taxon>Bacilli</taxon>
        <taxon>Bacillales</taxon>
        <taxon>Bacillaceae</taxon>
        <taxon>Mesobacillus</taxon>
    </lineage>
</organism>
<dbReference type="OrthoDB" id="2455856at2"/>
<keyword evidence="1" id="KW-1133">Transmembrane helix</keyword>
<dbReference type="EMBL" id="LAYY01000005">
    <property type="protein sequence ID" value="KKK38872.1"/>
    <property type="molecule type" value="Genomic_DNA"/>
</dbReference>
<feature type="transmembrane region" description="Helical" evidence="1">
    <location>
        <begin position="113"/>
        <end position="138"/>
    </location>
</feature>
<accession>A0A0M2T0W5</accession>
<feature type="transmembrane region" description="Helical" evidence="1">
    <location>
        <begin position="75"/>
        <end position="101"/>
    </location>
</feature>
<reference evidence="2 3" key="1">
    <citation type="submission" date="2015-04" db="EMBL/GenBank/DDBJ databases">
        <title>Taxonomic description and genome sequence of Bacillus campisalis sp. nov., a novel member of the genus Bacillus isolated from solar saltern.</title>
        <authorList>
            <person name="Mathan Kumar R."/>
            <person name="Kaur G."/>
            <person name="Kumar A."/>
            <person name="Singh N.K."/>
            <person name="Kaur N."/>
            <person name="Kumar N."/>
            <person name="Mayilraj S."/>
        </authorList>
    </citation>
    <scope>NUCLEOTIDE SEQUENCE [LARGE SCALE GENOMIC DNA]</scope>
    <source>
        <strain evidence="2 3">SA2-6</strain>
    </source>
</reference>
<dbReference type="AlphaFoldDB" id="A0A0M2T0W5"/>
<proteinExistence type="predicted"/>
<protein>
    <recommendedName>
        <fullName evidence="4">Yip1 domain-containing protein</fullName>
    </recommendedName>
</protein>
<keyword evidence="3" id="KW-1185">Reference proteome</keyword>
<comment type="caution">
    <text evidence="2">The sequence shown here is derived from an EMBL/GenBank/DDBJ whole genome shotgun (WGS) entry which is preliminary data.</text>
</comment>
<evidence type="ECO:0000313" key="3">
    <source>
        <dbReference type="Proteomes" id="UP000034166"/>
    </source>
</evidence>
<evidence type="ECO:0008006" key="4">
    <source>
        <dbReference type="Google" id="ProtNLM"/>
    </source>
</evidence>
<evidence type="ECO:0000256" key="1">
    <source>
        <dbReference type="SAM" id="Phobius"/>
    </source>
</evidence>
<name>A0A0M2T0W5_9BACI</name>
<feature type="transmembrane region" description="Helical" evidence="1">
    <location>
        <begin position="193"/>
        <end position="214"/>
    </location>
</feature>